<dbReference type="Proteomes" id="UP000003879">
    <property type="component" value="Unassembled WGS sequence"/>
</dbReference>
<evidence type="ECO:0000313" key="4">
    <source>
        <dbReference type="Proteomes" id="UP000003879"/>
    </source>
</evidence>
<dbReference type="Pfam" id="PF02709">
    <property type="entry name" value="Glyco_transf_7C"/>
    <property type="match status" value="1"/>
</dbReference>
<dbReference type="RefSeq" id="WP_005799086.1">
    <property type="nucleotide sequence ID" value="NZ_JH724219.1"/>
</dbReference>
<dbReference type="InterPro" id="IPR029044">
    <property type="entry name" value="Nucleotide-diphossugar_trans"/>
</dbReference>
<evidence type="ECO:0000313" key="3">
    <source>
        <dbReference type="EMBL" id="EIY89249.1"/>
    </source>
</evidence>
<comment type="caution">
    <text evidence="3">The sequence shown here is derived from an EMBL/GenBank/DDBJ whole genome shotgun (WGS) entry which is preliminary data.</text>
</comment>
<dbReference type="SUPFAM" id="SSF53448">
    <property type="entry name" value="Nucleotide-diphospho-sugar transferases"/>
    <property type="match status" value="1"/>
</dbReference>
<accession>A0A0E2AJB5</accession>
<organism evidence="3 4">
    <name type="scientific">Bacteroides fragilis CL07T12C05</name>
    <dbReference type="NCBI Taxonomy" id="997883"/>
    <lineage>
        <taxon>Bacteria</taxon>
        <taxon>Pseudomonadati</taxon>
        <taxon>Bacteroidota</taxon>
        <taxon>Bacteroidia</taxon>
        <taxon>Bacteroidales</taxon>
        <taxon>Bacteroidaceae</taxon>
        <taxon>Bacteroides</taxon>
    </lineage>
</organism>
<reference evidence="3 4" key="1">
    <citation type="submission" date="2012-02" db="EMBL/GenBank/DDBJ databases">
        <title>The Genome Sequence of Bacteroides fragilis CL07T12C05.</title>
        <authorList>
            <consortium name="The Broad Institute Genome Sequencing Platform"/>
            <person name="Earl A."/>
            <person name="Ward D."/>
            <person name="Feldgarden M."/>
            <person name="Gevers D."/>
            <person name="Zitomersky N.L."/>
            <person name="Coyne M.J."/>
            <person name="Comstock L.E."/>
            <person name="Young S.K."/>
            <person name="Zeng Q."/>
            <person name="Gargeya S."/>
            <person name="Fitzgerald M."/>
            <person name="Haas B."/>
            <person name="Abouelleil A."/>
            <person name="Alvarado L."/>
            <person name="Arachchi H.M."/>
            <person name="Berlin A."/>
            <person name="Chapman S.B."/>
            <person name="Gearin G."/>
            <person name="Goldberg J."/>
            <person name="Griggs A."/>
            <person name="Gujja S."/>
            <person name="Hansen M."/>
            <person name="Heiman D."/>
            <person name="Howarth C."/>
            <person name="Larimer J."/>
            <person name="Lui A."/>
            <person name="MacDonald P.J.P."/>
            <person name="McCowen C."/>
            <person name="Montmayeur A."/>
            <person name="Murphy C."/>
            <person name="Neiman D."/>
            <person name="Pearson M."/>
            <person name="Priest M."/>
            <person name="Roberts A."/>
            <person name="Saif S."/>
            <person name="Shea T."/>
            <person name="Sisk P."/>
            <person name="Stolte C."/>
            <person name="Sykes S."/>
            <person name="Wortman J."/>
            <person name="Nusbaum C."/>
            <person name="Birren B."/>
        </authorList>
    </citation>
    <scope>NUCLEOTIDE SEQUENCE [LARGE SCALE GENOMIC DNA]</scope>
    <source>
        <strain evidence="3 4">CL07T12C05</strain>
    </source>
</reference>
<gene>
    <name evidence="3" type="ORF">HMPREF1056_04455</name>
</gene>
<dbReference type="PATRIC" id="fig|997883.3.peg.4712"/>
<dbReference type="HOGENOM" id="CLU_1096911_0_0_10"/>
<dbReference type="AlphaFoldDB" id="A0A0E2AJB5"/>
<keyword evidence="1" id="KW-0808">Transferase</keyword>
<dbReference type="EMBL" id="AGXN01000027">
    <property type="protein sequence ID" value="EIY89249.1"/>
    <property type="molecule type" value="Genomic_DNA"/>
</dbReference>
<proteinExistence type="predicted"/>
<name>A0A0E2AJB5_BACFG</name>
<dbReference type="InterPro" id="IPR027791">
    <property type="entry name" value="Galactosyl_T_C"/>
</dbReference>
<feature type="domain" description="Galactosyltransferase C-terminal" evidence="2">
    <location>
        <begin position="160"/>
        <end position="216"/>
    </location>
</feature>
<evidence type="ECO:0000259" key="2">
    <source>
        <dbReference type="Pfam" id="PF02709"/>
    </source>
</evidence>
<dbReference type="Gene3D" id="3.90.550.10">
    <property type="entry name" value="Spore Coat Polysaccharide Biosynthesis Protein SpsA, Chain A"/>
    <property type="match status" value="1"/>
</dbReference>
<dbReference type="GO" id="GO:0016740">
    <property type="term" value="F:transferase activity"/>
    <property type="evidence" value="ECO:0007669"/>
    <property type="project" value="UniProtKB-KW"/>
</dbReference>
<evidence type="ECO:0000256" key="1">
    <source>
        <dbReference type="ARBA" id="ARBA00022679"/>
    </source>
</evidence>
<sequence>MKYSEQITIGIPVRIDSPARMRNLQVLLRHLSLSGIKIHVWEAGDVRSELSGFASNKDTYTYERDESLVYHKTLYVNRLLKAASTPVVAIWDADILLPLSQIEASVLAIIEQGYLLSIPYDGVVKMLSEAQSEAFEYSGQGCDYLTMFAATYARLMRRPSCGGVFVVDREKYLHWGGDNERFVSWGPEDAERIRRIEILGYPVHWVKEGPLYHLWHPRGENSGYATEELAFQNRMEFIKVCSMERNELREYIKSWKNNG</sequence>
<protein>
    <recommendedName>
        <fullName evidence="2">Galactosyltransferase C-terminal domain-containing protein</fullName>
    </recommendedName>
</protein>